<dbReference type="Pfam" id="PF13614">
    <property type="entry name" value="AAA_31"/>
    <property type="match status" value="1"/>
</dbReference>
<evidence type="ECO:0000256" key="4">
    <source>
        <dbReference type="ARBA" id="ARBA00022840"/>
    </source>
</evidence>
<name>S0FJ23_RUMCE</name>
<comment type="caution">
    <text evidence="7">The sequence shown here is derived from an EMBL/GenBank/DDBJ whole genome shotgun (WGS) entry which is preliminary data.</text>
</comment>
<dbReference type="PANTHER" id="PTHR32309:SF31">
    <property type="entry name" value="CAPSULAR EXOPOLYSACCHARIDE FAMILY"/>
    <property type="match status" value="1"/>
</dbReference>
<accession>S0FJ23</accession>
<dbReference type="eggNOG" id="COG0489">
    <property type="taxonomic scope" value="Bacteria"/>
</dbReference>
<evidence type="ECO:0000313" key="8">
    <source>
        <dbReference type="Proteomes" id="UP000014155"/>
    </source>
</evidence>
<evidence type="ECO:0000256" key="3">
    <source>
        <dbReference type="ARBA" id="ARBA00022777"/>
    </source>
</evidence>
<reference evidence="7 8" key="1">
    <citation type="journal article" date="2013" name="Genome Announc.">
        <title>Draft Genome Sequence of the Cellulolytic, Mesophilic, Anaerobic Bacterium Clostridium termitidis Strain CT1112 (DSM 5398).</title>
        <authorList>
            <person name="Lal S."/>
            <person name="Ramachandran U."/>
            <person name="Zhang X."/>
            <person name="Munir R."/>
            <person name="Sparling R."/>
            <person name="Levin D.B."/>
        </authorList>
    </citation>
    <scope>NUCLEOTIDE SEQUENCE [LARGE SCALE GENOMIC DNA]</scope>
    <source>
        <strain evidence="7 8">CT1112</strain>
    </source>
</reference>
<dbReference type="CDD" id="cd05387">
    <property type="entry name" value="BY-kinase"/>
    <property type="match status" value="1"/>
</dbReference>
<evidence type="ECO:0000259" key="6">
    <source>
        <dbReference type="Pfam" id="PF13614"/>
    </source>
</evidence>
<dbReference type="Gene3D" id="3.40.50.300">
    <property type="entry name" value="P-loop containing nucleotide triphosphate hydrolases"/>
    <property type="match status" value="1"/>
</dbReference>
<keyword evidence="3" id="KW-0418">Kinase</keyword>
<dbReference type="AlphaFoldDB" id="S0FJ23"/>
<organism evidence="7 8">
    <name type="scientific">Ruminiclostridium cellobioparum subsp. termitidis CT1112</name>
    <dbReference type="NCBI Taxonomy" id="1195236"/>
    <lineage>
        <taxon>Bacteria</taxon>
        <taxon>Bacillati</taxon>
        <taxon>Bacillota</taxon>
        <taxon>Clostridia</taxon>
        <taxon>Eubacteriales</taxon>
        <taxon>Oscillospiraceae</taxon>
        <taxon>Ruminiclostridium</taxon>
    </lineage>
</organism>
<protein>
    <submittedName>
        <fullName evidence="7">Capsular exopolysaccharide family</fullName>
    </submittedName>
</protein>
<sequence length="235" mass="25976">MQTKVFTETVQDDNVLQHAYSTLISKLYMLEKNRSFKTLTVTSCNPGEGKTSFSASLAKVLAGAGKRTLLVNLDLRKKYKPGKVSYHSTAYGISSYLEGDVELNDAICKTNIENMYFLDSGKYLGDPVSLLCSDRLGTFMQVAGSEYDYVITDTPALECNTDALLISGNTDATILVAKMGSTTIKDIRKAQTQLYAIDAHILGVILNKSSKRFYKKLFSAPDYFKYGKPALYKSV</sequence>
<dbReference type="NCBIfam" id="TIGR01007">
    <property type="entry name" value="eps_fam"/>
    <property type="match status" value="1"/>
</dbReference>
<keyword evidence="2" id="KW-0547">Nucleotide-binding</keyword>
<evidence type="ECO:0000313" key="7">
    <source>
        <dbReference type="EMBL" id="EMS72075.1"/>
    </source>
</evidence>
<dbReference type="InterPro" id="IPR025669">
    <property type="entry name" value="AAA_dom"/>
</dbReference>
<dbReference type="STRING" id="1195236.CTER_1978"/>
<dbReference type="GO" id="GO:0004713">
    <property type="term" value="F:protein tyrosine kinase activity"/>
    <property type="evidence" value="ECO:0007669"/>
    <property type="project" value="UniProtKB-KW"/>
</dbReference>
<dbReference type="InterPro" id="IPR027417">
    <property type="entry name" value="P-loop_NTPase"/>
</dbReference>
<dbReference type="GO" id="GO:0005524">
    <property type="term" value="F:ATP binding"/>
    <property type="evidence" value="ECO:0007669"/>
    <property type="project" value="UniProtKB-KW"/>
</dbReference>
<keyword evidence="8" id="KW-1185">Reference proteome</keyword>
<dbReference type="InterPro" id="IPR005702">
    <property type="entry name" value="Wzc-like_C"/>
</dbReference>
<evidence type="ECO:0000256" key="1">
    <source>
        <dbReference type="ARBA" id="ARBA00022679"/>
    </source>
</evidence>
<evidence type="ECO:0000256" key="2">
    <source>
        <dbReference type="ARBA" id="ARBA00022741"/>
    </source>
</evidence>
<dbReference type="PATRIC" id="fig|1195236.3.peg.2278"/>
<dbReference type="SUPFAM" id="SSF52540">
    <property type="entry name" value="P-loop containing nucleoside triphosphate hydrolases"/>
    <property type="match status" value="1"/>
</dbReference>
<dbReference type="InterPro" id="IPR050445">
    <property type="entry name" value="Bact_polysacc_biosynth/exp"/>
</dbReference>
<dbReference type="EMBL" id="AORV01000031">
    <property type="protein sequence ID" value="EMS72075.1"/>
    <property type="molecule type" value="Genomic_DNA"/>
</dbReference>
<gene>
    <name evidence="7" type="ORF">CTER_1978</name>
</gene>
<evidence type="ECO:0000256" key="5">
    <source>
        <dbReference type="ARBA" id="ARBA00023137"/>
    </source>
</evidence>
<dbReference type="RefSeq" id="WP_004625589.1">
    <property type="nucleotide sequence ID" value="NZ_AORV01000031.1"/>
</dbReference>
<dbReference type="PANTHER" id="PTHR32309">
    <property type="entry name" value="TYROSINE-PROTEIN KINASE"/>
    <property type="match status" value="1"/>
</dbReference>
<keyword evidence="1" id="KW-0808">Transferase</keyword>
<feature type="domain" description="AAA" evidence="6">
    <location>
        <begin position="38"/>
        <end position="169"/>
    </location>
</feature>
<keyword evidence="4" id="KW-0067">ATP-binding</keyword>
<keyword evidence="5" id="KW-0829">Tyrosine-protein kinase</keyword>
<dbReference type="Proteomes" id="UP000014155">
    <property type="component" value="Unassembled WGS sequence"/>
</dbReference>
<proteinExistence type="predicted"/>